<evidence type="ECO:0000313" key="2">
    <source>
        <dbReference type="Proteomes" id="UP001196870"/>
    </source>
</evidence>
<comment type="caution">
    <text evidence="1">The sequence shown here is derived from an EMBL/GenBank/DDBJ whole genome shotgun (WGS) entry which is preliminary data.</text>
</comment>
<dbReference type="RefSeq" id="WP_211852803.1">
    <property type="nucleotide sequence ID" value="NZ_JAAGBB010000013.1"/>
</dbReference>
<keyword evidence="2" id="KW-1185">Reference proteome</keyword>
<proteinExistence type="predicted"/>
<name>A0ABS5EXX1_9PROT</name>
<dbReference type="EMBL" id="JAAGBB010000013">
    <property type="protein sequence ID" value="MBR0665131.1"/>
    <property type="molecule type" value="Genomic_DNA"/>
</dbReference>
<protein>
    <submittedName>
        <fullName evidence="1">Uncharacterized protein</fullName>
    </submittedName>
</protein>
<dbReference type="Proteomes" id="UP001196870">
    <property type="component" value="Unassembled WGS sequence"/>
</dbReference>
<gene>
    <name evidence="1" type="ORF">GXW71_12270</name>
</gene>
<sequence length="48" mass="5440">MGWLAAVVALVLILALLHWLEFVSVVPRRWRRAADPKAPRPPDDPPRS</sequence>
<accession>A0ABS5EXX1</accession>
<reference evidence="2" key="1">
    <citation type="journal article" date="2021" name="Syst. Appl. Microbiol.">
        <title>Roseomonas hellenica sp. nov., isolated from roots of wild-growing Alkanna tinctoria.</title>
        <authorList>
            <person name="Rat A."/>
            <person name="Naranjo H.D."/>
            <person name="Lebbe L."/>
            <person name="Cnockaert M."/>
            <person name="Krigas N."/>
            <person name="Grigoriadou K."/>
            <person name="Maloupa E."/>
            <person name="Willems A."/>
        </authorList>
    </citation>
    <scope>NUCLEOTIDE SEQUENCE [LARGE SCALE GENOMIC DNA]</scope>
    <source>
        <strain evidence="2">LMG 31523</strain>
    </source>
</reference>
<evidence type="ECO:0000313" key="1">
    <source>
        <dbReference type="EMBL" id="MBR0665131.1"/>
    </source>
</evidence>
<organism evidence="1 2">
    <name type="scientific">Plastoroseomonas hellenica</name>
    <dbReference type="NCBI Taxonomy" id="2687306"/>
    <lineage>
        <taxon>Bacteria</taxon>
        <taxon>Pseudomonadati</taxon>
        <taxon>Pseudomonadota</taxon>
        <taxon>Alphaproteobacteria</taxon>
        <taxon>Acetobacterales</taxon>
        <taxon>Acetobacteraceae</taxon>
        <taxon>Plastoroseomonas</taxon>
    </lineage>
</organism>